<keyword evidence="2" id="KW-1185">Reference proteome</keyword>
<proteinExistence type="predicted"/>
<dbReference type="Proteomes" id="UP000623440">
    <property type="component" value="Unassembled WGS sequence"/>
</dbReference>
<evidence type="ECO:0000313" key="1">
    <source>
        <dbReference type="EMBL" id="MBD2537195.1"/>
    </source>
</evidence>
<gene>
    <name evidence="1" type="ORF">H6G97_51685</name>
</gene>
<dbReference type="RefSeq" id="WP_190947772.1">
    <property type="nucleotide sequence ID" value="NZ_JACJSI010000713.1"/>
</dbReference>
<dbReference type="EMBL" id="JACJSI010000713">
    <property type="protein sequence ID" value="MBD2537195.1"/>
    <property type="molecule type" value="Genomic_DNA"/>
</dbReference>
<reference evidence="1 2" key="1">
    <citation type="journal article" date="2020" name="ISME J.">
        <title>Comparative genomics reveals insights into cyanobacterial evolution and habitat adaptation.</title>
        <authorList>
            <person name="Chen M.Y."/>
            <person name="Teng W.K."/>
            <person name="Zhao L."/>
            <person name="Hu C.X."/>
            <person name="Zhou Y.K."/>
            <person name="Han B.P."/>
            <person name="Song L.R."/>
            <person name="Shu W.S."/>
        </authorList>
    </citation>
    <scope>NUCLEOTIDE SEQUENCE [LARGE SCALE GENOMIC DNA]</scope>
    <source>
        <strain evidence="1 2">FACHB-838</strain>
    </source>
</reference>
<organism evidence="1 2">
    <name type="scientific">Nostoc flagelliforme FACHB-838</name>
    <dbReference type="NCBI Taxonomy" id="2692904"/>
    <lineage>
        <taxon>Bacteria</taxon>
        <taxon>Bacillati</taxon>
        <taxon>Cyanobacteriota</taxon>
        <taxon>Cyanophyceae</taxon>
        <taxon>Nostocales</taxon>
        <taxon>Nostocaceae</taxon>
        <taxon>Nostoc</taxon>
    </lineage>
</organism>
<name>A0ABR8E9L5_9NOSO</name>
<evidence type="ECO:0000313" key="2">
    <source>
        <dbReference type="Proteomes" id="UP000623440"/>
    </source>
</evidence>
<comment type="caution">
    <text evidence="1">The sequence shown here is derived from an EMBL/GenBank/DDBJ whole genome shotgun (WGS) entry which is preliminary data.</text>
</comment>
<sequence length="473" mass="54296">LEHFQEKVTKLLELTNLSEWDGHVFREREKKIREIALVLAGECTALLLYNLSQSQDFLDKAEQETQGWWQTTTQKHGCKKRQILTVGNIEVSLKLPYVVERRTQSKKNQKSTHVGFCPFLRYLGMSEGLTPGVLSTIAQYGAIASSFEAARTTLIDWGVNISLKRIERLTYYFGKIGINLRESKIKSLELGNLPTSNILKDQRVVIAVDGGRTRIRINKKGRRKVKTNRVGFTGEWIEPKLLTIYVVNEQGEKIKNGEIPITNDGTYKGYLGFLQILEMYLVDLGISQAKQVLLIADGAEWIWIHIPPLLKKLKCPPETYQLLDFFHAASHLQDFADAAFSTNNERQQWFQKARKSLKKGQALDLMRNMGEFIFGASGERLKILVRERNYILKAYRRRLLKYNEVATNKLPLGSGAVESLIRQVVNLRMKGNSKFWLQDNAEIILHLRCQWIAKSWDNFSDSIFNSFIKPQSA</sequence>
<protein>
    <submittedName>
        <fullName evidence="1">ISLre2 family transposase</fullName>
    </submittedName>
</protein>
<accession>A0ABR8E9L5</accession>
<feature type="non-terminal residue" evidence="1">
    <location>
        <position position="1"/>
    </location>
</feature>